<evidence type="ECO:0000256" key="1">
    <source>
        <dbReference type="SAM" id="Phobius"/>
    </source>
</evidence>
<keyword evidence="1" id="KW-0812">Transmembrane</keyword>
<organism evidence="3 4">
    <name type="scientific">Mucilaginibacter achroorhodeus</name>
    <dbReference type="NCBI Taxonomy" id="2599294"/>
    <lineage>
        <taxon>Bacteria</taxon>
        <taxon>Pseudomonadati</taxon>
        <taxon>Bacteroidota</taxon>
        <taxon>Sphingobacteriia</taxon>
        <taxon>Sphingobacteriales</taxon>
        <taxon>Sphingobacteriaceae</taxon>
        <taxon>Mucilaginibacter</taxon>
    </lineage>
</organism>
<dbReference type="Proteomes" id="UP000318010">
    <property type="component" value="Unassembled WGS sequence"/>
</dbReference>
<dbReference type="Pfam" id="PF09851">
    <property type="entry name" value="SHOCT"/>
    <property type="match status" value="1"/>
</dbReference>
<dbReference type="EMBL" id="VOEI01000007">
    <property type="protein sequence ID" value="TWR24210.1"/>
    <property type="molecule type" value="Genomic_DNA"/>
</dbReference>
<evidence type="ECO:0000313" key="3">
    <source>
        <dbReference type="EMBL" id="TWR24210.1"/>
    </source>
</evidence>
<dbReference type="InterPro" id="IPR018649">
    <property type="entry name" value="SHOCT"/>
</dbReference>
<reference evidence="3 4" key="1">
    <citation type="submission" date="2019-07" db="EMBL/GenBank/DDBJ databases">
        <authorList>
            <person name="Kim J."/>
        </authorList>
    </citation>
    <scope>NUCLEOTIDE SEQUENCE [LARGE SCALE GENOMIC DNA]</scope>
    <source>
        <strain evidence="3 4">MJ1a</strain>
    </source>
</reference>
<evidence type="ECO:0000313" key="4">
    <source>
        <dbReference type="Proteomes" id="UP000318010"/>
    </source>
</evidence>
<feature type="transmembrane region" description="Helical" evidence="1">
    <location>
        <begin position="40"/>
        <end position="60"/>
    </location>
</feature>
<feature type="transmembrane region" description="Helical" evidence="1">
    <location>
        <begin position="9"/>
        <end position="28"/>
    </location>
</feature>
<gene>
    <name evidence="3" type="ORF">FPZ42_17145</name>
</gene>
<name>A0A563TYJ6_9SPHI</name>
<accession>A0A563TYJ6</accession>
<proteinExistence type="predicted"/>
<dbReference type="OrthoDB" id="799960at2"/>
<dbReference type="RefSeq" id="WP_146273088.1">
    <property type="nucleotide sequence ID" value="NZ_VOEI01000007.1"/>
</dbReference>
<protein>
    <submittedName>
        <fullName evidence="3">SHOCT domain-containing protein</fullName>
    </submittedName>
</protein>
<dbReference type="AlphaFoldDB" id="A0A563TYJ6"/>
<keyword evidence="4" id="KW-1185">Reference proteome</keyword>
<sequence length="112" mass="12433">MFNLGVPEIILIIVAFGILGGCIIFPIWGYKAGAERTIGAIPGLLLGFFLNIIGIAIIYCTPKIRYKDPYAFPARSSADELEKFKQLLDSGAISEAEFNNQKARILNSYRQY</sequence>
<feature type="domain" description="SHOCT" evidence="2">
    <location>
        <begin position="79"/>
        <end position="106"/>
    </location>
</feature>
<comment type="caution">
    <text evidence="3">The sequence shown here is derived from an EMBL/GenBank/DDBJ whole genome shotgun (WGS) entry which is preliminary data.</text>
</comment>
<evidence type="ECO:0000259" key="2">
    <source>
        <dbReference type="Pfam" id="PF09851"/>
    </source>
</evidence>
<keyword evidence="1" id="KW-0472">Membrane</keyword>
<keyword evidence="1" id="KW-1133">Transmembrane helix</keyword>